<evidence type="ECO:0000259" key="1">
    <source>
        <dbReference type="PROSITE" id="PS51459"/>
    </source>
</evidence>
<keyword evidence="3" id="KW-1185">Reference proteome</keyword>
<dbReference type="AlphaFoldDB" id="A0A9W6JBP7"/>
<evidence type="ECO:0000313" key="3">
    <source>
        <dbReference type="Proteomes" id="UP001143370"/>
    </source>
</evidence>
<protein>
    <submittedName>
        <fullName evidence="2">Death-on-curing protein</fullName>
    </submittedName>
</protein>
<feature type="domain" description="Fido" evidence="1">
    <location>
        <begin position="7"/>
        <end position="128"/>
    </location>
</feature>
<reference evidence="2" key="2">
    <citation type="submission" date="2023-01" db="EMBL/GenBank/DDBJ databases">
        <authorList>
            <person name="Sun Q."/>
            <person name="Evtushenko L."/>
        </authorList>
    </citation>
    <scope>NUCLEOTIDE SEQUENCE</scope>
    <source>
        <strain evidence="2">VKM B-2484</strain>
    </source>
</reference>
<dbReference type="PANTHER" id="PTHR39426:SF1">
    <property type="entry name" value="HOMOLOGY TO DEATH-ON-CURING PROTEIN OF PHAGE P1"/>
    <property type="match status" value="1"/>
</dbReference>
<sequence>MSEPRWISADFVIELNRRLVEISGEPFLLRDEGLLESALAVPQNRWHYDQVQDLPLLGLGLAIAIGKNHPFGQGNKRTAWAAMLAFFAVNRLALLDEDAVAHADMFIAVVTGELPAENLLAAMTIREE</sequence>
<dbReference type="Gene3D" id="1.20.120.1870">
    <property type="entry name" value="Fic/DOC protein, Fido domain"/>
    <property type="match status" value="1"/>
</dbReference>
<dbReference type="Proteomes" id="UP001143370">
    <property type="component" value="Unassembled WGS sequence"/>
</dbReference>
<comment type="caution">
    <text evidence="2">The sequence shown here is derived from an EMBL/GenBank/DDBJ whole genome shotgun (WGS) entry which is preliminary data.</text>
</comment>
<dbReference type="InterPro" id="IPR053737">
    <property type="entry name" value="Type_II_TA_Toxin"/>
</dbReference>
<proteinExistence type="predicted"/>
<dbReference type="PANTHER" id="PTHR39426">
    <property type="entry name" value="HOMOLOGY TO DEATH-ON-CURING PROTEIN OF PHAGE P1"/>
    <property type="match status" value="1"/>
</dbReference>
<dbReference type="PROSITE" id="PS51459">
    <property type="entry name" value="FIDO"/>
    <property type="match status" value="1"/>
</dbReference>
<evidence type="ECO:0000313" key="2">
    <source>
        <dbReference type="EMBL" id="GLK74062.1"/>
    </source>
</evidence>
<dbReference type="GO" id="GO:0016301">
    <property type="term" value="F:kinase activity"/>
    <property type="evidence" value="ECO:0007669"/>
    <property type="project" value="InterPro"/>
</dbReference>
<dbReference type="Pfam" id="PF02661">
    <property type="entry name" value="Fic"/>
    <property type="match status" value="1"/>
</dbReference>
<reference evidence="2" key="1">
    <citation type="journal article" date="2014" name="Int. J. Syst. Evol. Microbiol.">
        <title>Complete genome sequence of Corynebacterium casei LMG S-19264T (=DSM 44701T), isolated from a smear-ripened cheese.</title>
        <authorList>
            <consortium name="US DOE Joint Genome Institute (JGI-PGF)"/>
            <person name="Walter F."/>
            <person name="Albersmeier A."/>
            <person name="Kalinowski J."/>
            <person name="Ruckert C."/>
        </authorList>
    </citation>
    <scope>NUCLEOTIDE SEQUENCE</scope>
    <source>
        <strain evidence="2">VKM B-2484</strain>
    </source>
</reference>
<dbReference type="EMBL" id="BSFJ01000035">
    <property type="protein sequence ID" value="GLK74062.1"/>
    <property type="molecule type" value="Genomic_DNA"/>
</dbReference>
<dbReference type="InterPro" id="IPR006440">
    <property type="entry name" value="Doc"/>
</dbReference>
<gene>
    <name evidence="2" type="primary">doc</name>
    <name evidence="2" type="ORF">GCM10017643_41800</name>
</gene>
<dbReference type="InterPro" id="IPR003812">
    <property type="entry name" value="Fido"/>
</dbReference>
<dbReference type="RefSeq" id="WP_213368632.1">
    <property type="nucleotide sequence ID" value="NZ_BSFJ01000035.1"/>
</dbReference>
<name>A0A9W6JBP7_9HYPH</name>
<organism evidence="2 3">
    <name type="scientific">Ancylobacter dichloromethanicus</name>
    <dbReference type="NCBI Taxonomy" id="518825"/>
    <lineage>
        <taxon>Bacteria</taxon>
        <taxon>Pseudomonadati</taxon>
        <taxon>Pseudomonadota</taxon>
        <taxon>Alphaproteobacteria</taxon>
        <taxon>Hyphomicrobiales</taxon>
        <taxon>Xanthobacteraceae</taxon>
        <taxon>Ancylobacter</taxon>
    </lineage>
</organism>
<accession>A0A9W6JBP7</accession>